<accession>A0ABD5YA94</accession>
<evidence type="ECO:0000313" key="1">
    <source>
        <dbReference type="EMBL" id="MFC7142798.1"/>
    </source>
</evidence>
<keyword evidence="2" id="KW-1185">Reference proteome</keyword>
<dbReference type="Gene3D" id="3.30.530.20">
    <property type="match status" value="1"/>
</dbReference>
<organism evidence="1 2">
    <name type="scientific">Halosimplex aquaticum</name>
    <dbReference type="NCBI Taxonomy" id="3026162"/>
    <lineage>
        <taxon>Archaea</taxon>
        <taxon>Methanobacteriati</taxon>
        <taxon>Methanobacteriota</taxon>
        <taxon>Stenosarchaea group</taxon>
        <taxon>Halobacteria</taxon>
        <taxon>Halobacteriales</taxon>
        <taxon>Haloarculaceae</taxon>
        <taxon>Halosimplex</taxon>
    </lineage>
</organism>
<dbReference type="SUPFAM" id="SSF55961">
    <property type="entry name" value="Bet v1-like"/>
    <property type="match status" value="1"/>
</dbReference>
<name>A0ABD5YA94_9EURY</name>
<sequence>MTVRVERSFELPVDRDRVWEFIADPGKRASAISVVKDYTVHDDGSATWNIRLPIPVIDRTIAIETEDEERRAPEYVRFVGRSKVMNVVGEHELTETETGTKLTNRFVVDGSLPGVERFFKRNLDDELDNLEAALVEDLEVEV</sequence>
<reference evidence="1 2" key="1">
    <citation type="journal article" date="2019" name="Int. J. Syst. Evol. Microbiol.">
        <title>The Global Catalogue of Microorganisms (GCM) 10K type strain sequencing project: providing services to taxonomists for standard genome sequencing and annotation.</title>
        <authorList>
            <consortium name="The Broad Institute Genomics Platform"/>
            <consortium name="The Broad Institute Genome Sequencing Center for Infectious Disease"/>
            <person name="Wu L."/>
            <person name="Ma J."/>
        </authorList>
    </citation>
    <scope>NUCLEOTIDE SEQUENCE [LARGE SCALE GENOMIC DNA]</scope>
    <source>
        <strain evidence="1 2">XZYJT29</strain>
    </source>
</reference>
<comment type="caution">
    <text evidence="1">The sequence shown here is derived from an EMBL/GenBank/DDBJ whole genome shotgun (WGS) entry which is preliminary data.</text>
</comment>
<dbReference type="Proteomes" id="UP001596432">
    <property type="component" value="Unassembled WGS sequence"/>
</dbReference>
<dbReference type="InterPro" id="IPR019587">
    <property type="entry name" value="Polyketide_cyclase/dehydratase"/>
</dbReference>
<dbReference type="RefSeq" id="WP_274323848.1">
    <property type="nucleotide sequence ID" value="NZ_CP118158.1"/>
</dbReference>
<evidence type="ECO:0000313" key="2">
    <source>
        <dbReference type="Proteomes" id="UP001596432"/>
    </source>
</evidence>
<protein>
    <submittedName>
        <fullName evidence="1">CoxG family protein</fullName>
    </submittedName>
</protein>
<dbReference type="InterPro" id="IPR023393">
    <property type="entry name" value="START-like_dom_sf"/>
</dbReference>
<dbReference type="EMBL" id="JBHTAS010000001">
    <property type="protein sequence ID" value="MFC7142798.1"/>
    <property type="molecule type" value="Genomic_DNA"/>
</dbReference>
<dbReference type="Pfam" id="PF10604">
    <property type="entry name" value="Polyketide_cyc2"/>
    <property type="match status" value="1"/>
</dbReference>
<gene>
    <name evidence="1" type="ORF">ACFQMA_23555</name>
</gene>
<dbReference type="CDD" id="cd07812">
    <property type="entry name" value="SRPBCC"/>
    <property type="match status" value="1"/>
</dbReference>
<proteinExistence type="predicted"/>
<dbReference type="AlphaFoldDB" id="A0ABD5YA94"/>
<dbReference type="GeneID" id="78823149"/>